<dbReference type="Gene3D" id="2.30.310.10">
    <property type="entry name" value="ibrinogen binding protein from staphylococcus aureus domain"/>
    <property type="match status" value="1"/>
</dbReference>
<evidence type="ECO:0000259" key="2">
    <source>
        <dbReference type="Pfam" id="PF05670"/>
    </source>
</evidence>
<sequence>MSLNCTEIDRILAELSLTGFFIQDIVQPSFDSLALFLYRGAGEGRPPEPLTLFICLAHGACRLHAFSAKVPKMGKPLRFMECLRARIRGARVDSAEQLGRDRIVQISLSKGGETFFLFVRLWSGAANILLTDGGKRILDVFYRRPARGEISGAKWDWTPSAEEKDGGQSGLFPAREFPLPPGTHTRPYNRAVEFWYAAYAGTASRPALTEEADRKISAQIARLEASVRRLENKRTAFLHADSLRKQGDLLTANLWAVRPGDTFLDAEDYAAEKPGVMVRIPLNPRLSPQENAARLYTEYKKALSGLDALTADIAAARQEIASLQEKLAAVGREENPLEIRKMLLEQETAAGAGKSSRFPGPAFRRGGWLLLVGRNAAENDMLLRKFVRGSDVWLHVRDWPGGYVFIKNRPGKTVPPEILLDGATLAVFYSKGRNNGAGDVYCTQVKYLRRLKGAPKGTVSPMHEKNLYVKVEPARLRELERCREH</sequence>
<dbReference type="GO" id="GO:0072344">
    <property type="term" value="P:rescue of stalled ribosome"/>
    <property type="evidence" value="ECO:0007669"/>
    <property type="project" value="TreeGrafter"/>
</dbReference>
<gene>
    <name evidence="3" type="ORF">IAA96_02330</name>
</gene>
<feature type="coiled-coil region" evidence="1">
    <location>
        <begin position="306"/>
        <end position="333"/>
    </location>
</feature>
<feature type="domain" description="NFACT RNA-binding" evidence="2">
    <location>
        <begin position="367"/>
        <end position="453"/>
    </location>
</feature>
<dbReference type="InterPro" id="IPR051608">
    <property type="entry name" value="RQC_Subunit_NEMF"/>
</dbReference>
<dbReference type="PANTHER" id="PTHR15239:SF6">
    <property type="entry name" value="RIBOSOME QUALITY CONTROL COMPLEX SUBUNIT NEMF"/>
    <property type="match status" value="1"/>
</dbReference>
<keyword evidence="1" id="KW-0175">Coiled coil</keyword>
<dbReference type="GO" id="GO:0000049">
    <property type="term" value="F:tRNA binding"/>
    <property type="evidence" value="ECO:0007669"/>
    <property type="project" value="TreeGrafter"/>
</dbReference>
<evidence type="ECO:0000313" key="4">
    <source>
        <dbReference type="Proteomes" id="UP000823616"/>
    </source>
</evidence>
<dbReference type="Pfam" id="PF05833">
    <property type="entry name" value="NFACT_N"/>
    <property type="match status" value="2"/>
</dbReference>
<dbReference type="EMBL" id="JADIMS010000039">
    <property type="protein sequence ID" value="MBO8449922.1"/>
    <property type="molecule type" value="Genomic_DNA"/>
</dbReference>
<comment type="caution">
    <text evidence="3">The sequence shown here is derived from an EMBL/GenBank/DDBJ whole genome shotgun (WGS) entry which is preliminary data.</text>
</comment>
<dbReference type="GO" id="GO:0043023">
    <property type="term" value="F:ribosomal large subunit binding"/>
    <property type="evidence" value="ECO:0007669"/>
    <property type="project" value="TreeGrafter"/>
</dbReference>
<dbReference type="Pfam" id="PF05670">
    <property type="entry name" value="NFACT-R_1"/>
    <property type="match status" value="1"/>
</dbReference>
<organism evidence="3 4">
    <name type="scientific">Candidatus Avitreponema avistercoris</name>
    <dbReference type="NCBI Taxonomy" id="2840705"/>
    <lineage>
        <taxon>Bacteria</taxon>
        <taxon>Pseudomonadati</taxon>
        <taxon>Spirochaetota</taxon>
        <taxon>Spirochaetia</taxon>
        <taxon>Spirochaetales</taxon>
        <taxon>Candidatus Avitreponema</taxon>
    </lineage>
</organism>
<reference evidence="3" key="2">
    <citation type="journal article" date="2021" name="PeerJ">
        <title>Extensive microbial diversity within the chicken gut microbiome revealed by metagenomics and culture.</title>
        <authorList>
            <person name="Gilroy R."/>
            <person name="Ravi A."/>
            <person name="Getino M."/>
            <person name="Pursley I."/>
            <person name="Horton D.L."/>
            <person name="Alikhan N.F."/>
            <person name="Baker D."/>
            <person name="Gharbi K."/>
            <person name="Hall N."/>
            <person name="Watson M."/>
            <person name="Adriaenssens E.M."/>
            <person name="Foster-Nyarko E."/>
            <person name="Jarju S."/>
            <person name="Secka A."/>
            <person name="Antonio M."/>
            <person name="Oren A."/>
            <person name="Chaudhuri R.R."/>
            <person name="La Ragione R."/>
            <person name="Hildebrand F."/>
            <person name="Pallen M.J."/>
        </authorList>
    </citation>
    <scope>NUCLEOTIDE SEQUENCE</scope>
    <source>
        <strain evidence="3">B3-4054</strain>
    </source>
</reference>
<dbReference type="PANTHER" id="PTHR15239">
    <property type="entry name" value="NUCLEAR EXPORT MEDIATOR FACTOR NEMF"/>
    <property type="match status" value="1"/>
</dbReference>
<dbReference type="GO" id="GO:1990112">
    <property type="term" value="C:RQC complex"/>
    <property type="evidence" value="ECO:0007669"/>
    <property type="project" value="TreeGrafter"/>
</dbReference>
<protein>
    <submittedName>
        <fullName evidence="3">NFACT family protein</fullName>
    </submittedName>
</protein>
<reference evidence="3" key="1">
    <citation type="submission" date="2020-10" db="EMBL/GenBank/DDBJ databases">
        <authorList>
            <person name="Gilroy R."/>
        </authorList>
    </citation>
    <scope>NUCLEOTIDE SEQUENCE</scope>
    <source>
        <strain evidence="3">B3-4054</strain>
    </source>
</reference>
<proteinExistence type="predicted"/>
<dbReference type="AlphaFoldDB" id="A0A9D9ELA5"/>
<name>A0A9D9ELA5_9SPIR</name>
<evidence type="ECO:0000313" key="3">
    <source>
        <dbReference type="EMBL" id="MBO8449922.1"/>
    </source>
</evidence>
<feature type="coiled-coil region" evidence="1">
    <location>
        <begin position="213"/>
        <end position="240"/>
    </location>
</feature>
<evidence type="ECO:0000256" key="1">
    <source>
        <dbReference type="SAM" id="Coils"/>
    </source>
</evidence>
<dbReference type="InterPro" id="IPR008532">
    <property type="entry name" value="NFACT_RNA-bd"/>
</dbReference>
<accession>A0A9D9ELA5</accession>
<dbReference type="Proteomes" id="UP000823616">
    <property type="component" value="Unassembled WGS sequence"/>
</dbReference>